<gene>
    <name evidence="1" type="ORF">SAMN04488514_101309</name>
</gene>
<dbReference type="Proteomes" id="UP000199440">
    <property type="component" value="Unassembled WGS sequence"/>
</dbReference>
<dbReference type="OrthoDB" id="9793856at2"/>
<dbReference type="AlphaFoldDB" id="A0A1G9IXJ6"/>
<organism evidence="1 2">
    <name type="scientific">Kriegella aquimaris</name>
    <dbReference type="NCBI Taxonomy" id="192904"/>
    <lineage>
        <taxon>Bacteria</taxon>
        <taxon>Pseudomonadati</taxon>
        <taxon>Bacteroidota</taxon>
        <taxon>Flavobacteriia</taxon>
        <taxon>Flavobacteriales</taxon>
        <taxon>Flavobacteriaceae</taxon>
        <taxon>Kriegella</taxon>
    </lineage>
</organism>
<protein>
    <submittedName>
        <fullName evidence="1">Heparinase II/III-like protein</fullName>
    </submittedName>
</protein>
<reference evidence="1 2" key="1">
    <citation type="submission" date="2016-10" db="EMBL/GenBank/DDBJ databases">
        <authorList>
            <person name="de Groot N.N."/>
        </authorList>
    </citation>
    <scope>NUCLEOTIDE SEQUENCE [LARGE SCALE GENOMIC DNA]</scope>
    <source>
        <strain evidence="1 2">DSM 19886</strain>
    </source>
</reference>
<sequence length="201" mass="22810">MGTFILYYNGTPALIDVGVDTYTAKTFSKERYSIWTMQSGYHNLPTINGVDQKDGLEFKAKNSSYTAEKDKVSYSLDISSAYPKEAKVENWQRSYTLLRGEKFEISDSYTLSENVGDTQLNFMASLEPKIIKPGILRLGQRKGGLSMQYDPEILAPTIETITIEEDSRLFSIWGEQLYRIRFKVLGSTTAQNLNITVEPEK</sequence>
<dbReference type="STRING" id="192904.SAMN04488514_101309"/>
<dbReference type="Gene3D" id="2.70.98.70">
    <property type="match status" value="1"/>
</dbReference>
<evidence type="ECO:0000313" key="1">
    <source>
        <dbReference type="EMBL" id="SDL29564.1"/>
    </source>
</evidence>
<dbReference type="EMBL" id="FNGV01000001">
    <property type="protein sequence ID" value="SDL29564.1"/>
    <property type="molecule type" value="Genomic_DNA"/>
</dbReference>
<proteinExistence type="predicted"/>
<evidence type="ECO:0000313" key="2">
    <source>
        <dbReference type="Proteomes" id="UP000199440"/>
    </source>
</evidence>
<accession>A0A1G9IXJ6</accession>
<keyword evidence="2" id="KW-1185">Reference proteome</keyword>
<name>A0A1G9IXJ6_9FLAO</name>